<dbReference type="InterPro" id="IPR023632">
    <property type="entry name" value="ATP_synth_F1_gsu_CS"/>
</dbReference>
<evidence type="ECO:0000256" key="6">
    <source>
        <dbReference type="ARBA" id="ARBA00023065"/>
    </source>
</evidence>
<sequence>MAGMRDIKRRIRSVKSTQQITKAMKMVSAAKLRKSQEKLLQYRPFSEAHHAMVGRVLSRNEDISHPLLTTREEGPMLFLFLTSDKGLCGGFNHGIMRLLEEKIKQLDREQVFLYPVGKKGRDYFRKRGYNIWKYLPMSSKEDLFSVSQQIGEEIITAYSKNEFRVIEIGYSFFRSALVQKPQLNPLIPLVPEPFEEEYPREYLFEPSAQKVVDILLPLSVKLKIYRSILETNTAEHGARMTAMDSATNNAVEMVASLTLTYNKARQAAITKELIEVVSGADALK</sequence>
<evidence type="ECO:0000256" key="2">
    <source>
        <dbReference type="ARBA" id="ARBA00004170"/>
    </source>
</evidence>
<dbReference type="Pfam" id="PF00231">
    <property type="entry name" value="ATP-synt"/>
    <property type="match status" value="1"/>
</dbReference>
<proteinExistence type="inferred from homology"/>
<evidence type="ECO:0000256" key="4">
    <source>
        <dbReference type="ARBA" id="ARBA00022448"/>
    </source>
</evidence>
<organism evidence="11 12">
    <name type="scientific">candidate division CSSED10-310 bacterium</name>
    <dbReference type="NCBI Taxonomy" id="2855610"/>
    <lineage>
        <taxon>Bacteria</taxon>
        <taxon>Bacteria division CSSED10-310</taxon>
    </lineage>
</organism>
<keyword evidence="9 10" id="KW-0066">ATP synthesis</keyword>
<keyword evidence="8 10" id="KW-0139">CF(1)</keyword>
<keyword evidence="10" id="KW-1003">Cell membrane</keyword>
<comment type="similarity">
    <text evidence="3 10">Belongs to the ATPase gamma chain family.</text>
</comment>
<evidence type="ECO:0000313" key="12">
    <source>
        <dbReference type="Proteomes" id="UP001594351"/>
    </source>
</evidence>
<comment type="subcellular location">
    <subcellularLocation>
        <location evidence="10">Cell membrane</location>
        <topology evidence="10">Peripheral membrane protein</topology>
    </subcellularLocation>
    <subcellularLocation>
        <location evidence="2">Membrane</location>
        <topology evidence="2">Peripheral membrane protein</topology>
    </subcellularLocation>
</comment>
<gene>
    <name evidence="10 11" type="primary">atpG</name>
    <name evidence="11" type="ORF">ACFL27_06005</name>
</gene>
<evidence type="ECO:0000313" key="11">
    <source>
        <dbReference type="EMBL" id="MFC1849744.1"/>
    </source>
</evidence>
<keyword evidence="5 10" id="KW-0375">Hydrogen ion transport</keyword>
<dbReference type="PANTHER" id="PTHR11693">
    <property type="entry name" value="ATP SYNTHASE GAMMA CHAIN"/>
    <property type="match status" value="1"/>
</dbReference>
<dbReference type="NCBIfam" id="TIGR01146">
    <property type="entry name" value="ATPsyn_F1gamma"/>
    <property type="match status" value="1"/>
</dbReference>
<reference evidence="11 12" key="1">
    <citation type="submission" date="2024-09" db="EMBL/GenBank/DDBJ databases">
        <title>Laminarin stimulates single cell rates of sulfate reduction while oxygen inhibits transcriptomic activity in coastal marine sediment.</title>
        <authorList>
            <person name="Lindsay M."/>
            <person name="Orcutt B."/>
            <person name="Emerson D."/>
            <person name="Stepanauskas R."/>
            <person name="D'Angelo T."/>
        </authorList>
    </citation>
    <scope>NUCLEOTIDE SEQUENCE [LARGE SCALE GENOMIC DNA]</scope>
    <source>
        <strain evidence="11">SAG AM-311-K15</strain>
    </source>
</reference>
<dbReference type="Gene3D" id="1.10.287.80">
    <property type="entry name" value="ATP synthase, gamma subunit, helix hairpin domain"/>
    <property type="match status" value="2"/>
</dbReference>
<evidence type="ECO:0000256" key="3">
    <source>
        <dbReference type="ARBA" id="ARBA00007681"/>
    </source>
</evidence>
<dbReference type="EMBL" id="JBHPBY010000057">
    <property type="protein sequence ID" value="MFC1849744.1"/>
    <property type="molecule type" value="Genomic_DNA"/>
</dbReference>
<evidence type="ECO:0000256" key="7">
    <source>
        <dbReference type="ARBA" id="ARBA00023136"/>
    </source>
</evidence>
<dbReference type="Gene3D" id="3.40.1380.10">
    <property type="match status" value="1"/>
</dbReference>
<comment type="caution">
    <text evidence="11">The sequence shown here is derived from an EMBL/GenBank/DDBJ whole genome shotgun (WGS) entry which is preliminary data.</text>
</comment>
<keyword evidence="4 10" id="KW-0813">Transport</keyword>
<dbReference type="SUPFAM" id="SSF52943">
    <property type="entry name" value="ATP synthase (F1-ATPase), gamma subunit"/>
    <property type="match status" value="1"/>
</dbReference>
<dbReference type="PANTHER" id="PTHR11693:SF22">
    <property type="entry name" value="ATP SYNTHASE SUBUNIT GAMMA, MITOCHONDRIAL"/>
    <property type="match status" value="1"/>
</dbReference>
<dbReference type="PROSITE" id="PS00153">
    <property type="entry name" value="ATPASE_GAMMA"/>
    <property type="match status" value="1"/>
</dbReference>
<evidence type="ECO:0000256" key="10">
    <source>
        <dbReference type="HAMAP-Rule" id="MF_00815"/>
    </source>
</evidence>
<dbReference type="PRINTS" id="PR00126">
    <property type="entry name" value="ATPASEGAMMA"/>
</dbReference>
<dbReference type="Proteomes" id="UP001594351">
    <property type="component" value="Unassembled WGS sequence"/>
</dbReference>
<dbReference type="InterPro" id="IPR000131">
    <property type="entry name" value="ATP_synth_F1_gsu"/>
</dbReference>
<keyword evidence="6 10" id="KW-0406">Ion transport</keyword>
<evidence type="ECO:0000256" key="8">
    <source>
        <dbReference type="ARBA" id="ARBA00023196"/>
    </source>
</evidence>
<keyword evidence="12" id="KW-1185">Reference proteome</keyword>
<dbReference type="InterPro" id="IPR035968">
    <property type="entry name" value="ATP_synth_F1_ATPase_gsu"/>
</dbReference>
<comment type="function">
    <text evidence="1 10">Produces ATP from ADP in the presence of a proton gradient across the membrane. The gamma chain is believed to be important in regulating ATPase activity and the flow of protons through the CF(0) complex.</text>
</comment>
<dbReference type="CDD" id="cd12151">
    <property type="entry name" value="F1-ATPase_gamma"/>
    <property type="match status" value="1"/>
</dbReference>
<dbReference type="HAMAP" id="MF_00815">
    <property type="entry name" value="ATP_synth_gamma_bact"/>
    <property type="match status" value="1"/>
</dbReference>
<accession>A0ABV6YU67</accession>
<protein>
    <recommendedName>
        <fullName evidence="10">ATP synthase gamma chain</fullName>
    </recommendedName>
    <alternativeName>
        <fullName evidence="10">ATP synthase F1 sector gamma subunit</fullName>
    </alternativeName>
    <alternativeName>
        <fullName evidence="10">F-ATPase gamma subunit</fullName>
    </alternativeName>
</protein>
<evidence type="ECO:0000256" key="5">
    <source>
        <dbReference type="ARBA" id="ARBA00022781"/>
    </source>
</evidence>
<comment type="subunit">
    <text evidence="10">F-type ATPases have 2 components, CF(1) - the catalytic core - and CF(0) - the membrane proton channel. CF(1) has five subunits: alpha(3), beta(3), gamma(1), delta(1), epsilon(1). CF(0) has three main subunits: a, b and c.</text>
</comment>
<evidence type="ECO:0000256" key="1">
    <source>
        <dbReference type="ARBA" id="ARBA00003456"/>
    </source>
</evidence>
<keyword evidence="7 10" id="KW-0472">Membrane</keyword>
<name>A0ABV6YU67_UNCC1</name>
<evidence type="ECO:0000256" key="9">
    <source>
        <dbReference type="ARBA" id="ARBA00023310"/>
    </source>
</evidence>